<evidence type="ECO:0008006" key="2">
    <source>
        <dbReference type="Google" id="ProtNLM"/>
    </source>
</evidence>
<proteinExistence type="predicted"/>
<gene>
    <name evidence="1" type="ORF">LCGC14_0389200</name>
</gene>
<reference evidence="1" key="1">
    <citation type="journal article" date="2015" name="Nature">
        <title>Complex archaea that bridge the gap between prokaryotes and eukaryotes.</title>
        <authorList>
            <person name="Spang A."/>
            <person name="Saw J.H."/>
            <person name="Jorgensen S.L."/>
            <person name="Zaremba-Niedzwiedzka K."/>
            <person name="Martijn J."/>
            <person name="Lind A.E."/>
            <person name="van Eijk R."/>
            <person name="Schleper C."/>
            <person name="Guy L."/>
            <person name="Ettema T.J."/>
        </authorList>
    </citation>
    <scope>NUCLEOTIDE SEQUENCE</scope>
</reference>
<protein>
    <recommendedName>
        <fullName evidence="2">Carboxypeptidase regulatory-like domain-containing protein</fullName>
    </recommendedName>
</protein>
<dbReference type="InterPro" id="IPR013784">
    <property type="entry name" value="Carb-bd-like_fold"/>
</dbReference>
<organism evidence="1">
    <name type="scientific">marine sediment metagenome</name>
    <dbReference type="NCBI Taxonomy" id="412755"/>
    <lineage>
        <taxon>unclassified sequences</taxon>
        <taxon>metagenomes</taxon>
        <taxon>ecological metagenomes</taxon>
    </lineage>
</organism>
<accession>A0A0F9T5U5</accession>
<sequence length="675" mass="73516">MSKSLPPHPSLEALKKQAKQLVAAHKSGDAAACETLRQVKRFADASDAEILSAKVSLTAAQFALAMDYGFESWAALKAHVEAASGEKVMSATVFGCVTAEDGGQPIEDAEVRLQLKDGSEIPVAYACVRTASDGRYECTLKWTGADGPELWLQCKHAAYACTDGKETEPGEGPRRLLRMWDGRRHELNIELPPGFTLEVTVVDEDDASVEDAEVRVNAVGPMSTGQIGGSSLPDRDGYVGSPRTDAQGRCRVEGLPTDQPPGYTLNVDIDHPRFGVQQALAGLEDLPRDGWVVRADVQLKRRFTLTGRAVCEETNQPIEGARLFIATFRDDLADDQVWSPENSSCNVVFTGPDGRFEAPGLVGSPHRVFVTHDHCVEVEWIPAAIPQTEPLIIRLQRGRLITGCVLDQRGRPVGGAEVKAGSAEDSKAYSNETLTDEAGRFELGGLPAGQRLWVTAKKQDRNEGYGEVYGFQEIGPDEQEVVFDGREMVEVEGVVVDESGQPVPIRILCTIYGGTERGGAYLTRCAPLNDCGAFRALAPPDGSIAFRLDSREDEMLSPFHNIEHVTMCDGRADRPLRVVANPSKELALRLLDATTGVPVSQAELSVQPTGHYWNWCFREMPDEDGRAMFSKLPPCDVNVHIVAPGYEELWSGPIALPQEEEIVIRLTPETKTSAT</sequence>
<dbReference type="SUPFAM" id="SSF49452">
    <property type="entry name" value="Starch-binding domain-like"/>
    <property type="match status" value="1"/>
</dbReference>
<comment type="caution">
    <text evidence="1">The sequence shown here is derived from an EMBL/GenBank/DDBJ whole genome shotgun (WGS) entry which is preliminary data.</text>
</comment>
<dbReference type="Pfam" id="PF13620">
    <property type="entry name" value="CarboxypepD_reg"/>
    <property type="match status" value="1"/>
</dbReference>
<dbReference type="EMBL" id="LAZR01000323">
    <property type="protein sequence ID" value="KKN74599.1"/>
    <property type="molecule type" value="Genomic_DNA"/>
</dbReference>
<dbReference type="GO" id="GO:0030246">
    <property type="term" value="F:carbohydrate binding"/>
    <property type="evidence" value="ECO:0007669"/>
    <property type="project" value="InterPro"/>
</dbReference>
<dbReference type="AlphaFoldDB" id="A0A0F9T5U5"/>
<evidence type="ECO:0000313" key="1">
    <source>
        <dbReference type="EMBL" id="KKN74599.1"/>
    </source>
</evidence>
<name>A0A0F9T5U5_9ZZZZ</name>
<dbReference type="Gene3D" id="2.60.40.1120">
    <property type="entry name" value="Carboxypeptidase-like, regulatory domain"/>
    <property type="match status" value="1"/>
</dbReference>